<dbReference type="AlphaFoldDB" id="A0A0L7M6G6"/>
<protein>
    <submittedName>
        <fullName evidence="2">Uncharacterized protein</fullName>
    </submittedName>
</protein>
<dbReference type="EMBL" id="GG701653">
    <property type="protein sequence ID" value="KOB88467.1"/>
    <property type="molecule type" value="Genomic_DNA"/>
</dbReference>
<keyword evidence="1" id="KW-1133">Transmembrane helix</keyword>
<evidence type="ECO:0000313" key="2">
    <source>
        <dbReference type="EMBL" id="KOB88467.1"/>
    </source>
</evidence>
<dbReference type="KEGG" id="pfd:PFDG_02377"/>
<reference evidence="3" key="1">
    <citation type="submission" date="2006-09" db="EMBL/GenBank/DDBJ databases">
        <title>Annotation of Plasmodium falciparum Dd2.</title>
        <authorList>
            <consortium name="The Broad Institute Genome Sequencing Platform"/>
            <person name="Volkman S.K."/>
            <person name="Neafsey D.E."/>
            <person name="Dash A.P."/>
            <person name="Chitnis C.E."/>
            <person name="Hartl D.L."/>
            <person name="Young S.K."/>
            <person name="Zeng Q."/>
            <person name="Koehrsen M."/>
            <person name="Alvarado L."/>
            <person name="Berlin A."/>
            <person name="Borenstein D."/>
            <person name="Chapman S.B."/>
            <person name="Chen Z."/>
            <person name="Engels R."/>
            <person name="Freedman E."/>
            <person name="Gellesch M."/>
            <person name="Goldberg J."/>
            <person name="Griggs A."/>
            <person name="Gujja S."/>
            <person name="Heilman E.R."/>
            <person name="Heiman D.I."/>
            <person name="Howarth C."/>
            <person name="Jen D."/>
            <person name="Larson L."/>
            <person name="Mehta T."/>
            <person name="Neiman D."/>
            <person name="Park D."/>
            <person name="Pearson M."/>
            <person name="Roberts A."/>
            <person name="Saif S."/>
            <person name="Shea T."/>
            <person name="Shenoy N."/>
            <person name="Sisk P."/>
            <person name="Stolte C."/>
            <person name="Sykes S."/>
            <person name="Walk T."/>
            <person name="White J."/>
            <person name="Yandava C."/>
            <person name="Haas B."/>
            <person name="Henn M.R."/>
            <person name="Nusbaum C."/>
            <person name="Birren B."/>
        </authorList>
    </citation>
    <scope>NUCLEOTIDE SEQUENCE [LARGE SCALE GENOMIC DNA]</scope>
</reference>
<dbReference type="OrthoDB" id="75754at2759"/>
<accession>A0A0L7M6G6</accession>
<evidence type="ECO:0000313" key="3">
    <source>
        <dbReference type="Proteomes" id="UP000054282"/>
    </source>
</evidence>
<keyword evidence="1" id="KW-0472">Membrane</keyword>
<dbReference type="Proteomes" id="UP000054282">
    <property type="component" value="Unassembled WGS sequence"/>
</dbReference>
<reference evidence="3" key="2">
    <citation type="submission" date="2006-09" db="EMBL/GenBank/DDBJ databases">
        <title>The genome sequence of Plasmodium falciparum Dd2.</title>
        <authorList>
            <consortium name="The Broad Institute Genome Sequencing Platform"/>
            <person name="Birren B."/>
            <person name="Lander E."/>
            <person name="Galagan J."/>
            <person name="Nusbaum C."/>
            <person name="Devon K."/>
            <person name="Henn M."/>
            <person name="Jaffe D."/>
            <person name="Butler J."/>
            <person name="Alvarez P."/>
            <person name="Gnerre S."/>
            <person name="Grabherr M."/>
            <person name="Kleber M."/>
            <person name="Mauceli E."/>
            <person name="Brockman W."/>
            <person name="MacCallum I.A."/>
            <person name="Rounsley S."/>
            <person name="Young S."/>
            <person name="LaButti K."/>
            <person name="Pushparaj V."/>
            <person name="DeCaprio D."/>
            <person name="Crawford M."/>
            <person name="Koehrsen M."/>
            <person name="Engels R."/>
            <person name="Montgomery P."/>
            <person name="Pearson M."/>
            <person name="Howarth C."/>
            <person name="Larson L."/>
            <person name="Luoma S."/>
            <person name="White J."/>
            <person name="Kodira C."/>
            <person name="Zeng Q."/>
            <person name="O'Leary S."/>
            <person name="Yandava C."/>
            <person name="Alvarado L."/>
            <person name="Wirth D."/>
            <person name="Volkman S."/>
            <person name="Hartl D."/>
        </authorList>
    </citation>
    <scope>NUCLEOTIDE SEQUENCE [LARGE SCALE GENOMIC DNA]</scope>
</reference>
<name>A0A0L7M6G6_PLAF4</name>
<evidence type="ECO:0000256" key="1">
    <source>
        <dbReference type="SAM" id="Phobius"/>
    </source>
</evidence>
<sequence>MGNTHDNIMMSGREIEIARNRYFSSLRSPIYILCVHMYSLIFLCNTYEYIYTLTEQSVFLYIYLL</sequence>
<gene>
    <name evidence="2" type="ORF">PFDG_02377</name>
</gene>
<feature type="transmembrane region" description="Helical" evidence="1">
    <location>
        <begin position="30"/>
        <end position="50"/>
    </location>
</feature>
<keyword evidence="1" id="KW-0812">Transmembrane</keyword>
<organism evidence="2 3">
    <name type="scientific">Plasmodium falciparum (isolate Dd2)</name>
    <dbReference type="NCBI Taxonomy" id="57267"/>
    <lineage>
        <taxon>Eukaryota</taxon>
        <taxon>Sar</taxon>
        <taxon>Alveolata</taxon>
        <taxon>Apicomplexa</taxon>
        <taxon>Aconoidasida</taxon>
        <taxon>Haemosporida</taxon>
        <taxon>Plasmodiidae</taxon>
        <taxon>Plasmodium</taxon>
        <taxon>Plasmodium (Laverania)</taxon>
    </lineage>
</organism>
<proteinExistence type="predicted"/>